<dbReference type="CDD" id="cd02966">
    <property type="entry name" value="TlpA_like_family"/>
    <property type="match status" value="1"/>
</dbReference>
<dbReference type="Pfam" id="PF00578">
    <property type="entry name" value="AhpC-TSA"/>
    <property type="match status" value="1"/>
</dbReference>
<keyword evidence="4" id="KW-0676">Redox-active center</keyword>
<gene>
    <name evidence="7" type="ORF">EZ444_20920</name>
</gene>
<feature type="domain" description="Thioredoxin" evidence="6">
    <location>
        <begin position="218"/>
        <end position="358"/>
    </location>
</feature>
<dbReference type="AlphaFoldDB" id="A0A4R0MRP5"/>
<evidence type="ECO:0000256" key="4">
    <source>
        <dbReference type="ARBA" id="ARBA00023284"/>
    </source>
</evidence>
<feature type="signal peptide" evidence="5">
    <location>
        <begin position="1"/>
        <end position="21"/>
    </location>
</feature>
<dbReference type="InterPro" id="IPR025380">
    <property type="entry name" value="DUF4369"/>
</dbReference>
<organism evidence="7 8">
    <name type="scientific">Pedobacter hiemivivus</name>
    <dbReference type="NCBI Taxonomy" id="2530454"/>
    <lineage>
        <taxon>Bacteria</taxon>
        <taxon>Pseudomonadati</taxon>
        <taxon>Bacteroidota</taxon>
        <taxon>Sphingobacteriia</taxon>
        <taxon>Sphingobacteriales</taxon>
        <taxon>Sphingobacteriaceae</taxon>
        <taxon>Pedobacter</taxon>
    </lineage>
</organism>
<dbReference type="InterPro" id="IPR036249">
    <property type="entry name" value="Thioredoxin-like_sf"/>
</dbReference>
<dbReference type="GO" id="GO:0017004">
    <property type="term" value="P:cytochrome complex assembly"/>
    <property type="evidence" value="ECO:0007669"/>
    <property type="project" value="UniProtKB-KW"/>
</dbReference>
<keyword evidence="8" id="KW-1185">Reference proteome</keyword>
<dbReference type="GO" id="GO:0030313">
    <property type="term" value="C:cell envelope"/>
    <property type="evidence" value="ECO:0007669"/>
    <property type="project" value="UniProtKB-SubCell"/>
</dbReference>
<feature type="chain" id="PRO_5020320666" evidence="5">
    <location>
        <begin position="22"/>
        <end position="358"/>
    </location>
</feature>
<dbReference type="Pfam" id="PF14289">
    <property type="entry name" value="DUF4369"/>
    <property type="match status" value="1"/>
</dbReference>
<dbReference type="InterPro" id="IPR017937">
    <property type="entry name" value="Thioredoxin_CS"/>
</dbReference>
<keyword evidence="5" id="KW-0732">Signal</keyword>
<dbReference type="PANTHER" id="PTHR42852">
    <property type="entry name" value="THIOL:DISULFIDE INTERCHANGE PROTEIN DSBE"/>
    <property type="match status" value="1"/>
</dbReference>
<evidence type="ECO:0000259" key="6">
    <source>
        <dbReference type="PROSITE" id="PS51352"/>
    </source>
</evidence>
<name>A0A4R0MRP5_9SPHI</name>
<comment type="subcellular location">
    <subcellularLocation>
        <location evidence="1">Cell envelope</location>
    </subcellularLocation>
</comment>
<evidence type="ECO:0000256" key="5">
    <source>
        <dbReference type="SAM" id="SignalP"/>
    </source>
</evidence>
<evidence type="ECO:0000256" key="2">
    <source>
        <dbReference type="ARBA" id="ARBA00022748"/>
    </source>
</evidence>
<evidence type="ECO:0000313" key="7">
    <source>
        <dbReference type="EMBL" id="TCC89595.1"/>
    </source>
</evidence>
<dbReference type="GO" id="GO:0016491">
    <property type="term" value="F:oxidoreductase activity"/>
    <property type="evidence" value="ECO:0007669"/>
    <property type="project" value="InterPro"/>
</dbReference>
<dbReference type="EMBL" id="SJSM01000018">
    <property type="protein sequence ID" value="TCC89595.1"/>
    <property type="molecule type" value="Genomic_DNA"/>
</dbReference>
<dbReference type="InterPro" id="IPR013766">
    <property type="entry name" value="Thioredoxin_domain"/>
</dbReference>
<dbReference type="OrthoDB" id="750178at2"/>
<dbReference type="InterPro" id="IPR000866">
    <property type="entry name" value="AhpC/TSA"/>
</dbReference>
<proteinExistence type="predicted"/>
<evidence type="ECO:0000256" key="1">
    <source>
        <dbReference type="ARBA" id="ARBA00004196"/>
    </source>
</evidence>
<comment type="caution">
    <text evidence="7">The sequence shown here is derived from an EMBL/GenBank/DDBJ whole genome shotgun (WGS) entry which is preliminary data.</text>
</comment>
<dbReference type="PROSITE" id="PS51352">
    <property type="entry name" value="THIOREDOXIN_2"/>
    <property type="match status" value="1"/>
</dbReference>
<dbReference type="RefSeq" id="WP_131611099.1">
    <property type="nucleotide sequence ID" value="NZ_SJSM01000018.1"/>
</dbReference>
<dbReference type="GO" id="GO:0016209">
    <property type="term" value="F:antioxidant activity"/>
    <property type="evidence" value="ECO:0007669"/>
    <property type="project" value="InterPro"/>
</dbReference>
<sequence>MIKKLKFIMSLLLCASIGAYAQTAIVLGNISGLKESKIVFYYFKDGKSVTDTVKVKDGQFRWVVKMPEAQKVSVVLLDDYYQFFVESGNIKITGGKTIEELKVTGSKTQDEYKAHDQTLLGLNNQRSSLYDKWGKVSDEEQAVLEAKIEDLGKQRKQRNNQYIIEHPKSAVSLSLVSDKAIVGNYEDAIYAYEKLDPSAQNSMIGKQIAERLTVLKRSAIGAAMLNFTQNDPEGKPVQFANFKGKYVLVDFWASWCGPCRAENPNVLKVYNQYKDKNFTVVGISLDDKADRWKKAIKDDKMPWTQVSDLKGWKNEIATYFGIKGIPNTLLIDPKGNIIAVGLRGETLVKALGKYLGGV</sequence>
<dbReference type="SUPFAM" id="SSF52833">
    <property type="entry name" value="Thioredoxin-like"/>
    <property type="match status" value="1"/>
</dbReference>
<dbReference type="Gene3D" id="3.40.30.10">
    <property type="entry name" value="Glutaredoxin"/>
    <property type="match status" value="1"/>
</dbReference>
<reference evidence="7 8" key="1">
    <citation type="submission" date="2019-02" db="EMBL/GenBank/DDBJ databases">
        <title>Pedobacter sp. RP-3-8 sp. nov., isolated from Arctic soil.</title>
        <authorList>
            <person name="Dahal R.H."/>
        </authorList>
    </citation>
    <scope>NUCLEOTIDE SEQUENCE [LARGE SCALE GENOMIC DNA]</scope>
    <source>
        <strain evidence="7 8">RP-3-8</strain>
    </source>
</reference>
<dbReference type="PANTHER" id="PTHR42852:SF6">
    <property type="entry name" value="THIOL:DISULFIDE INTERCHANGE PROTEIN DSBE"/>
    <property type="match status" value="1"/>
</dbReference>
<dbReference type="InterPro" id="IPR050553">
    <property type="entry name" value="Thioredoxin_ResA/DsbE_sf"/>
</dbReference>
<accession>A0A4R0MRP5</accession>
<dbReference type="PROSITE" id="PS00194">
    <property type="entry name" value="THIOREDOXIN_1"/>
    <property type="match status" value="1"/>
</dbReference>
<evidence type="ECO:0000256" key="3">
    <source>
        <dbReference type="ARBA" id="ARBA00023157"/>
    </source>
</evidence>
<protein>
    <submittedName>
        <fullName evidence="7">AhpC/TSA family protein</fullName>
    </submittedName>
</protein>
<evidence type="ECO:0000313" key="8">
    <source>
        <dbReference type="Proteomes" id="UP000291117"/>
    </source>
</evidence>
<keyword evidence="3" id="KW-1015">Disulfide bond</keyword>
<dbReference type="Proteomes" id="UP000291117">
    <property type="component" value="Unassembled WGS sequence"/>
</dbReference>
<keyword evidence="2" id="KW-0201">Cytochrome c-type biogenesis</keyword>